<reference evidence="1 2" key="1">
    <citation type="submission" date="2019-03" db="EMBL/GenBank/DDBJ databases">
        <title>Single cell metagenomics reveals metabolic interactions within the superorganism composed of flagellate Streblomastix strix and complex community of Bacteroidetes bacteria on its surface.</title>
        <authorList>
            <person name="Treitli S.C."/>
            <person name="Kolisko M."/>
            <person name="Husnik F."/>
            <person name="Keeling P."/>
            <person name="Hampl V."/>
        </authorList>
    </citation>
    <scope>NUCLEOTIDE SEQUENCE [LARGE SCALE GENOMIC DNA]</scope>
    <source>
        <strain evidence="1">ST1C</strain>
    </source>
</reference>
<protein>
    <submittedName>
        <fullName evidence="1">Uncharacterized protein</fullName>
    </submittedName>
</protein>
<name>A0A5J4TP05_9EUKA</name>
<evidence type="ECO:0000313" key="2">
    <source>
        <dbReference type="Proteomes" id="UP000324800"/>
    </source>
</evidence>
<sequence length="40" mass="4516">MKVRPVRIHIAESFLAFCNPNATAQCLSFFDVALVIYTQT</sequence>
<dbReference type="AlphaFoldDB" id="A0A5J4TP05"/>
<gene>
    <name evidence="1" type="ORF">EZS28_044871</name>
</gene>
<organism evidence="1 2">
    <name type="scientific">Streblomastix strix</name>
    <dbReference type="NCBI Taxonomy" id="222440"/>
    <lineage>
        <taxon>Eukaryota</taxon>
        <taxon>Metamonada</taxon>
        <taxon>Preaxostyla</taxon>
        <taxon>Oxymonadida</taxon>
        <taxon>Streblomastigidae</taxon>
        <taxon>Streblomastix</taxon>
    </lineage>
</organism>
<feature type="non-terminal residue" evidence="1">
    <location>
        <position position="40"/>
    </location>
</feature>
<dbReference type="Proteomes" id="UP000324800">
    <property type="component" value="Unassembled WGS sequence"/>
</dbReference>
<proteinExistence type="predicted"/>
<dbReference type="EMBL" id="SNRW01028138">
    <property type="protein sequence ID" value="KAA6359602.1"/>
    <property type="molecule type" value="Genomic_DNA"/>
</dbReference>
<comment type="caution">
    <text evidence="1">The sequence shown here is derived from an EMBL/GenBank/DDBJ whole genome shotgun (WGS) entry which is preliminary data.</text>
</comment>
<evidence type="ECO:0000313" key="1">
    <source>
        <dbReference type="EMBL" id="KAA6359602.1"/>
    </source>
</evidence>
<accession>A0A5J4TP05</accession>